<dbReference type="InterPro" id="IPR048280">
    <property type="entry name" value="COX6B-like"/>
</dbReference>
<dbReference type="SUPFAM" id="SSF47694">
    <property type="entry name" value="Cytochrome c oxidase subunit h"/>
    <property type="match status" value="1"/>
</dbReference>
<dbReference type="GO" id="GO:0005739">
    <property type="term" value="C:mitochondrion"/>
    <property type="evidence" value="ECO:0007669"/>
    <property type="project" value="UniProtKB-SubCell"/>
</dbReference>
<comment type="subcellular location">
    <subcellularLocation>
        <location evidence="1">Mitochondrion</location>
    </subcellularLocation>
</comment>
<comment type="caution">
    <text evidence="4">The sequence shown here is derived from an EMBL/GenBank/DDBJ whole genome shotgun (WGS) entry which is preliminary data.</text>
</comment>
<dbReference type="Pfam" id="PF02297">
    <property type="entry name" value="COX6B"/>
    <property type="match status" value="1"/>
</dbReference>
<dbReference type="CDD" id="cd00926">
    <property type="entry name" value="Cyt_c_Oxidase_VIb"/>
    <property type="match status" value="1"/>
</dbReference>
<dbReference type="AlphaFoldDB" id="A0A8S3YQ95"/>
<dbReference type="GO" id="GO:0045277">
    <property type="term" value="C:respiratory chain complex IV"/>
    <property type="evidence" value="ECO:0007669"/>
    <property type="project" value="InterPro"/>
</dbReference>
<keyword evidence="2" id="KW-0496">Mitochondrion</keyword>
<reference evidence="4" key="1">
    <citation type="submission" date="2021-04" db="EMBL/GenBank/DDBJ databases">
        <authorList>
            <consortium name="Molecular Ecology Group"/>
        </authorList>
    </citation>
    <scope>NUCLEOTIDE SEQUENCE</scope>
</reference>
<dbReference type="EMBL" id="CAJHNH020000347">
    <property type="protein sequence ID" value="CAG5117100.1"/>
    <property type="molecule type" value="Genomic_DNA"/>
</dbReference>
<evidence type="ECO:0008006" key="6">
    <source>
        <dbReference type="Google" id="ProtNLM"/>
    </source>
</evidence>
<name>A0A8S3YQ95_9EUPU</name>
<dbReference type="InterPro" id="IPR036549">
    <property type="entry name" value="CX6/COA6-like_sf"/>
</dbReference>
<sequence>MSSDKPCQPKIPPPCQRKCNVQAEEAEEEDKKEEPVKCVEMWHPGFDARFSNQNQTRRCWANYIDYIRCTNKFGEDHEPCEYFKKAYQYLCPSVWYNAWDEQRENGTFPMPPWV</sequence>
<dbReference type="OrthoDB" id="1107506at2759"/>
<dbReference type="PANTHER" id="PTHR11387">
    <property type="entry name" value="CYTOCHROME C OXIDASE SUBUNIT 6B"/>
    <property type="match status" value="1"/>
</dbReference>
<dbReference type="Gene3D" id="1.10.10.140">
    <property type="entry name" value="Cytochrome c oxidase, subunit VIb"/>
    <property type="match status" value="1"/>
</dbReference>
<dbReference type="PROSITE" id="PS51808">
    <property type="entry name" value="CHCH"/>
    <property type="match status" value="1"/>
</dbReference>
<keyword evidence="3" id="KW-1015">Disulfide bond</keyword>
<keyword evidence="5" id="KW-1185">Reference proteome</keyword>
<evidence type="ECO:0000256" key="3">
    <source>
        <dbReference type="ARBA" id="ARBA00023157"/>
    </source>
</evidence>
<dbReference type="InterPro" id="IPR003213">
    <property type="entry name" value="Cyt_c_oxidase_su6B"/>
</dbReference>
<gene>
    <name evidence="4" type="ORF">CUNI_LOCUS2658</name>
</gene>
<evidence type="ECO:0000256" key="1">
    <source>
        <dbReference type="ARBA" id="ARBA00004173"/>
    </source>
</evidence>
<organism evidence="4 5">
    <name type="scientific">Candidula unifasciata</name>
    <dbReference type="NCBI Taxonomy" id="100452"/>
    <lineage>
        <taxon>Eukaryota</taxon>
        <taxon>Metazoa</taxon>
        <taxon>Spiralia</taxon>
        <taxon>Lophotrochozoa</taxon>
        <taxon>Mollusca</taxon>
        <taxon>Gastropoda</taxon>
        <taxon>Heterobranchia</taxon>
        <taxon>Euthyneura</taxon>
        <taxon>Panpulmonata</taxon>
        <taxon>Eupulmonata</taxon>
        <taxon>Stylommatophora</taxon>
        <taxon>Helicina</taxon>
        <taxon>Helicoidea</taxon>
        <taxon>Geomitridae</taxon>
        <taxon>Candidula</taxon>
    </lineage>
</organism>
<accession>A0A8S3YQ95</accession>
<evidence type="ECO:0000313" key="4">
    <source>
        <dbReference type="EMBL" id="CAG5117100.1"/>
    </source>
</evidence>
<proteinExistence type="predicted"/>
<evidence type="ECO:0000313" key="5">
    <source>
        <dbReference type="Proteomes" id="UP000678393"/>
    </source>
</evidence>
<protein>
    <recommendedName>
        <fullName evidence="6">Cytochrome c oxidase subunit</fullName>
    </recommendedName>
</protein>
<dbReference type="Proteomes" id="UP000678393">
    <property type="component" value="Unassembled WGS sequence"/>
</dbReference>
<evidence type="ECO:0000256" key="2">
    <source>
        <dbReference type="ARBA" id="ARBA00023128"/>
    </source>
</evidence>